<reference evidence="5 6" key="1">
    <citation type="submission" date="2014-12" db="EMBL/GenBank/DDBJ databases">
        <title>Draft genome sequences of 29 type strains of Enterococci.</title>
        <authorList>
            <person name="Zhong Z."/>
            <person name="Sun Z."/>
            <person name="Liu W."/>
            <person name="Zhang W."/>
            <person name="Zhang H."/>
        </authorList>
    </citation>
    <scope>NUCLEOTIDE SEQUENCE [LARGE SCALE GENOMIC DNA]</scope>
    <source>
        <strain evidence="5 6">DSM 17029</strain>
    </source>
</reference>
<dbReference type="Pfam" id="PF18333">
    <property type="entry name" value="ssDNA_DBD"/>
    <property type="match status" value="1"/>
</dbReference>
<keyword evidence="2" id="KW-0804">Transcription</keyword>
<comment type="caution">
    <text evidence="5">The sequence shown here is derived from an EMBL/GenBank/DDBJ whole genome shotgun (WGS) entry which is preliminary data.</text>
</comment>
<evidence type="ECO:0000313" key="6">
    <source>
        <dbReference type="Proteomes" id="UP000181884"/>
    </source>
</evidence>
<evidence type="ECO:0008006" key="7">
    <source>
        <dbReference type="Google" id="ProtNLM"/>
    </source>
</evidence>
<dbReference type="Proteomes" id="UP000181884">
    <property type="component" value="Unassembled WGS sequence"/>
</dbReference>
<evidence type="ECO:0000259" key="4">
    <source>
        <dbReference type="Pfam" id="PF08280"/>
    </source>
</evidence>
<proteinExistence type="predicted"/>
<dbReference type="STRING" id="214095.RU97_GL001552"/>
<keyword evidence="1" id="KW-0805">Transcription regulation</keyword>
<evidence type="ECO:0000259" key="3">
    <source>
        <dbReference type="Pfam" id="PF05043"/>
    </source>
</evidence>
<keyword evidence="6" id="KW-1185">Reference proteome</keyword>
<evidence type="ECO:0000313" key="5">
    <source>
        <dbReference type="EMBL" id="OJG18934.1"/>
    </source>
</evidence>
<dbReference type="Pfam" id="PF08280">
    <property type="entry name" value="HTH_Mga"/>
    <property type="match status" value="1"/>
</dbReference>
<dbReference type="Gene3D" id="1.10.1790.40">
    <property type="match status" value="1"/>
</dbReference>
<dbReference type="AlphaFoldDB" id="A0A1L8RGR7"/>
<protein>
    <recommendedName>
        <fullName evidence="7">Mga helix-turn-helix domain-containing protein</fullName>
    </recommendedName>
</protein>
<feature type="domain" description="Mga helix-turn-helix" evidence="3">
    <location>
        <begin position="77"/>
        <end position="160"/>
    </location>
</feature>
<gene>
    <name evidence="5" type="ORF">RU97_GL001552</name>
</gene>
<accession>A0A1L8RGR7</accession>
<dbReference type="PANTHER" id="PTHR30185">
    <property type="entry name" value="CRYPTIC BETA-GLUCOSIDE BGL OPERON ANTITERMINATOR"/>
    <property type="match status" value="1"/>
</dbReference>
<dbReference type="RefSeq" id="WP_174519971.1">
    <property type="nucleotide sequence ID" value="NZ_JXKH01000003.1"/>
</dbReference>
<dbReference type="Gene3D" id="1.10.10.10">
    <property type="entry name" value="Winged helix-like DNA-binding domain superfamily/Winged helix DNA-binding domain"/>
    <property type="match status" value="2"/>
</dbReference>
<dbReference type="Gene3D" id="1.10.1790.30">
    <property type="match status" value="1"/>
</dbReference>
<dbReference type="InterPro" id="IPR036388">
    <property type="entry name" value="WH-like_DNA-bd_sf"/>
</dbReference>
<dbReference type="PANTHER" id="PTHR30185:SF18">
    <property type="entry name" value="TRANSCRIPTIONAL REGULATOR MTLR"/>
    <property type="match status" value="1"/>
</dbReference>
<dbReference type="EMBL" id="JXKH01000003">
    <property type="protein sequence ID" value="OJG18934.1"/>
    <property type="molecule type" value="Genomic_DNA"/>
</dbReference>
<organism evidence="5 6">
    <name type="scientific">Enterococcus canis</name>
    <dbReference type="NCBI Taxonomy" id="214095"/>
    <lineage>
        <taxon>Bacteria</taxon>
        <taxon>Bacillati</taxon>
        <taxon>Bacillota</taxon>
        <taxon>Bacilli</taxon>
        <taxon>Lactobacillales</taxon>
        <taxon>Enterococcaceae</taxon>
        <taxon>Enterococcus</taxon>
    </lineage>
</organism>
<dbReference type="InterPro" id="IPR013199">
    <property type="entry name" value="HTH_Mga_DNA-bd_dom"/>
</dbReference>
<sequence length="476" mass="55153">MLKKIITEKDLHRQIRLLEQLLNQPQITAKELAQALETTERTIFADLQVIRTQLPPDWQIQTDSNGIQLRAKKEALTNSLWEIFLSQSIVVELLKRLLVKKELAVKPFLRETGVSFETLKRHARKVNQQLTDYQIQIELTTTKAYFSGAESSVRIFYQRLLVPFTHNNYFFEDYAVHESHYFQFLRQIEKADLTAETEEIFGVCWFFINTIRSKAGCPIERISFKETDPLFTVHTTFLKTLYQKEGVYLQQEELFFVFFCYLESWNYNNHFGAKLKTALVQQYQLLAETLADFVADLARITQANLAATALADNLLLLLLKYQESPELSAQFEADYQGINAKRVVASPFYSQNLALLTAQLTDSKARPSYLLHLMTLLQQQALFAVRPETRTFYFLFQGEPAWKAFLEQELADYLGKRIVLKTIEVTELAQLPVAASDLILSNFPLDQAPLPVFYLSTVPTKNELRRLAELTFDTYF</sequence>
<evidence type="ECO:0000256" key="1">
    <source>
        <dbReference type="ARBA" id="ARBA00023015"/>
    </source>
</evidence>
<dbReference type="InterPro" id="IPR050661">
    <property type="entry name" value="BglG_antiterminators"/>
</dbReference>
<dbReference type="InterPro" id="IPR007737">
    <property type="entry name" value="Mga_HTH"/>
</dbReference>
<name>A0A1L8RGR7_9ENTE</name>
<dbReference type="Pfam" id="PF05043">
    <property type="entry name" value="Mga"/>
    <property type="match status" value="1"/>
</dbReference>
<evidence type="ECO:0000256" key="2">
    <source>
        <dbReference type="ARBA" id="ARBA00023163"/>
    </source>
</evidence>
<dbReference type="Gene3D" id="3.40.50.2300">
    <property type="match status" value="1"/>
</dbReference>
<feature type="domain" description="M protein trans-acting positive regulator (MGA) HTH" evidence="4">
    <location>
        <begin position="8"/>
        <end position="65"/>
    </location>
</feature>